<evidence type="ECO:0000256" key="1">
    <source>
        <dbReference type="SAM" id="MobiDB-lite"/>
    </source>
</evidence>
<sequence length="46" mass="4864">MCPANSGQTTSLFGELTQSGRTTSSLSGPSHLTHTTRSASRQRRTA</sequence>
<feature type="compositionally biased region" description="Polar residues" evidence="1">
    <location>
        <begin position="1"/>
        <end position="32"/>
    </location>
</feature>
<comment type="caution">
    <text evidence="2">The sequence shown here is derived from an EMBL/GenBank/DDBJ whole genome shotgun (WGS) entry which is preliminary data.</text>
</comment>
<proteinExistence type="predicted"/>
<evidence type="ECO:0000313" key="3">
    <source>
        <dbReference type="Proteomes" id="UP000588098"/>
    </source>
</evidence>
<keyword evidence="3" id="KW-1185">Reference proteome</keyword>
<dbReference type="Proteomes" id="UP000588098">
    <property type="component" value="Unassembled WGS sequence"/>
</dbReference>
<evidence type="ECO:0000313" key="2">
    <source>
        <dbReference type="EMBL" id="MBB5935146.1"/>
    </source>
</evidence>
<feature type="region of interest" description="Disordered" evidence="1">
    <location>
        <begin position="1"/>
        <end position="46"/>
    </location>
</feature>
<name>A0A7W9UYA7_9ACTN</name>
<protein>
    <submittedName>
        <fullName evidence="2">Uncharacterized protein</fullName>
    </submittedName>
</protein>
<gene>
    <name evidence="2" type="ORF">FHS42_002196</name>
</gene>
<reference evidence="2 3" key="1">
    <citation type="submission" date="2020-08" db="EMBL/GenBank/DDBJ databases">
        <title>Genomic Encyclopedia of Type Strains, Phase III (KMG-III): the genomes of soil and plant-associated and newly described type strains.</title>
        <authorList>
            <person name="Whitman W."/>
        </authorList>
    </citation>
    <scope>NUCLEOTIDE SEQUENCE [LARGE SCALE GENOMIC DNA]</scope>
    <source>
        <strain evidence="2 3">CECT 8305</strain>
    </source>
</reference>
<organism evidence="2 3">
    <name type="scientific">Streptomyces zagrosensis</name>
    <dbReference type="NCBI Taxonomy" id="1042984"/>
    <lineage>
        <taxon>Bacteria</taxon>
        <taxon>Bacillati</taxon>
        <taxon>Actinomycetota</taxon>
        <taxon>Actinomycetes</taxon>
        <taxon>Kitasatosporales</taxon>
        <taxon>Streptomycetaceae</taxon>
        <taxon>Streptomyces</taxon>
    </lineage>
</organism>
<dbReference type="EMBL" id="JACHJL010000004">
    <property type="protein sequence ID" value="MBB5935146.1"/>
    <property type="molecule type" value="Genomic_DNA"/>
</dbReference>
<dbReference type="AlphaFoldDB" id="A0A7W9UYA7"/>
<accession>A0A7W9UYA7</accession>